<dbReference type="Pfam" id="PF13365">
    <property type="entry name" value="Trypsin_2"/>
    <property type="match status" value="1"/>
</dbReference>
<dbReference type="InterPro" id="IPR036034">
    <property type="entry name" value="PDZ_sf"/>
</dbReference>
<proteinExistence type="predicted"/>
<protein>
    <recommendedName>
        <fullName evidence="4">PDZ domain-containing protein</fullName>
    </recommendedName>
</protein>
<evidence type="ECO:0000259" key="4">
    <source>
        <dbReference type="SMART" id="SM00228"/>
    </source>
</evidence>
<name>A0A1G2GS04_9BACT</name>
<sequence>MKNQKNNKFLWVSAVFAAVFLIVATFAPVPAQADVLDFLRGLVAPFFGAHTTTTLSLSSSSPRVGMDQPQVSLYKPVIDYERAVVAAVKKASPAVVSITVSKNVPILENCPSSPFSNLPPEFQQFFGDQFPQFSVPCEKGSKLQEVGGGSGFIISSDGLILTNKHVAGDSSASYTVFTNDGKKYDAKVLAKDPLQDLAVIKISASGLPTVELGDSDAVELGQTAIAIGNALGEFRNTVSVGVISGLSRSVTASGPGVGQETIEGVIQTDAAINPGNSGGPLLNLRGEVIAINTAIAVGAQNIGFAIPINGAKRDINSVKKTGDIETPFLGVRYLAITSDIAKKQKLPVDYGALVRGSDDGPAVTPSSPAEAAGIVAEDIILELNGKKINKDYPLGTAISRFSVGESVTLKIKRGEKELNLKVVLAKRPKVE</sequence>
<keyword evidence="3" id="KW-0732">Signal</keyword>
<evidence type="ECO:0000313" key="5">
    <source>
        <dbReference type="EMBL" id="OGZ52731.1"/>
    </source>
</evidence>
<keyword evidence="1" id="KW-0645">Protease</keyword>
<evidence type="ECO:0000256" key="3">
    <source>
        <dbReference type="SAM" id="SignalP"/>
    </source>
</evidence>
<feature type="signal peptide" evidence="3">
    <location>
        <begin position="1"/>
        <end position="33"/>
    </location>
</feature>
<dbReference type="InterPro" id="IPR001478">
    <property type="entry name" value="PDZ"/>
</dbReference>
<feature type="chain" id="PRO_5009583022" description="PDZ domain-containing protein" evidence="3">
    <location>
        <begin position="34"/>
        <end position="431"/>
    </location>
</feature>
<organism evidence="5 6">
    <name type="scientific">Candidatus Ryanbacteria bacterium RIFCSPLOWO2_01_FULL_48_26</name>
    <dbReference type="NCBI Taxonomy" id="1802126"/>
    <lineage>
        <taxon>Bacteria</taxon>
        <taxon>Candidatus Ryaniibacteriota</taxon>
    </lineage>
</organism>
<accession>A0A1G2GS04</accession>
<dbReference type="Gene3D" id="2.30.42.10">
    <property type="match status" value="1"/>
</dbReference>
<dbReference type="STRING" id="1802126.A3B25_00860"/>
<gene>
    <name evidence="5" type="ORF">A3B25_00860</name>
</gene>
<dbReference type="GO" id="GO:0006508">
    <property type="term" value="P:proteolysis"/>
    <property type="evidence" value="ECO:0007669"/>
    <property type="project" value="UniProtKB-KW"/>
</dbReference>
<dbReference type="PANTHER" id="PTHR43343:SF3">
    <property type="entry name" value="PROTEASE DO-LIKE 8, CHLOROPLASTIC"/>
    <property type="match status" value="1"/>
</dbReference>
<dbReference type="Proteomes" id="UP000179106">
    <property type="component" value="Unassembled WGS sequence"/>
</dbReference>
<evidence type="ECO:0000313" key="6">
    <source>
        <dbReference type="Proteomes" id="UP000179106"/>
    </source>
</evidence>
<reference evidence="5 6" key="1">
    <citation type="journal article" date="2016" name="Nat. Commun.">
        <title>Thousands of microbial genomes shed light on interconnected biogeochemical processes in an aquifer system.</title>
        <authorList>
            <person name="Anantharaman K."/>
            <person name="Brown C.T."/>
            <person name="Hug L.A."/>
            <person name="Sharon I."/>
            <person name="Castelle C.J."/>
            <person name="Probst A.J."/>
            <person name="Thomas B.C."/>
            <person name="Singh A."/>
            <person name="Wilkins M.J."/>
            <person name="Karaoz U."/>
            <person name="Brodie E.L."/>
            <person name="Williams K.H."/>
            <person name="Hubbard S.S."/>
            <person name="Banfield J.F."/>
        </authorList>
    </citation>
    <scope>NUCLEOTIDE SEQUENCE [LARGE SCALE GENOMIC DNA]</scope>
</reference>
<dbReference type="InterPro" id="IPR009003">
    <property type="entry name" value="Peptidase_S1_PA"/>
</dbReference>
<evidence type="ECO:0000256" key="2">
    <source>
        <dbReference type="ARBA" id="ARBA00022801"/>
    </source>
</evidence>
<dbReference type="SMART" id="SM00228">
    <property type="entry name" value="PDZ"/>
    <property type="match status" value="1"/>
</dbReference>
<dbReference type="InterPro" id="IPR001940">
    <property type="entry name" value="Peptidase_S1C"/>
</dbReference>
<dbReference type="Gene3D" id="2.40.10.120">
    <property type="match status" value="1"/>
</dbReference>
<dbReference type="PANTHER" id="PTHR43343">
    <property type="entry name" value="PEPTIDASE S12"/>
    <property type="match status" value="1"/>
</dbReference>
<evidence type="ECO:0000256" key="1">
    <source>
        <dbReference type="ARBA" id="ARBA00022670"/>
    </source>
</evidence>
<comment type="caution">
    <text evidence="5">The sequence shown here is derived from an EMBL/GenBank/DDBJ whole genome shotgun (WGS) entry which is preliminary data.</text>
</comment>
<dbReference type="InterPro" id="IPR051201">
    <property type="entry name" value="Chloro_Bact_Ser_Proteases"/>
</dbReference>
<keyword evidence="2" id="KW-0378">Hydrolase</keyword>
<dbReference type="EMBL" id="MHNW01000040">
    <property type="protein sequence ID" value="OGZ52731.1"/>
    <property type="molecule type" value="Genomic_DNA"/>
</dbReference>
<dbReference type="Pfam" id="PF13180">
    <property type="entry name" value="PDZ_2"/>
    <property type="match status" value="1"/>
</dbReference>
<dbReference type="AlphaFoldDB" id="A0A1G2GS04"/>
<dbReference type="SUPFAM" id="SSF50494">
    <property type="entry name" value="Trypsin-like serine proteases"/>
    <property type="match status" value="1"/>
</dbReference>
<dbReference type="GO" id="GO:0004252">
    <property type="term" value="F:serine-type endopeptidase activity"/>
    <property type="evidence" value="ECO:0007669"/>
    <property type="project" value="InterPro"/>
</dbReference>
<dbReference type="PRINTS" id="PR00834">
    <property type="entry name" value="PROTEASES2C"/>
</dbReference>
<feature type="domain" description="PDZ" evidence="4">
    <location>
        <begin position="327"/>
        <end position="415"/>
    </location>
</feature>
<dbReference type="SUPFAM" id="SSF50156">
    <property type="entry name" value="PDZ domain-like"/>
    <property type="match status" value="1"/>
</dbReference>